<evidence type="ECO:0000256" key="2">
    <source>
        <dbReference type="ARBA" id="ARBA00010145"/>
    </source>
</evidence>
<keyword evidence="4" id="KW-1003">Cell membrane</keyword>
<feature type="transmembrane region" description="Helical" evidence="8">
    <location>
        <begin position="110"/>
        <end position="132"/>
    </location>
</feature>
<dbReference type="PANTHER" id="PTHR36838">
    <property type="entry name" value="AUXIN EFFLUX CARRIER FAMILY PROTEIN"/>
    <property type="match status" value="1"/>
</dbReference>
<dbReference type="EMBL" id="CP018191">
    <property type="protein sequence ID" value="APH53822.1"/>
    <property type="molecule type" value="Genomic_DNA"/>
</dbReference>
<feature type="transmembrane region" description="Helical" evidence="8">
    <location>
        <begin position="312"/>
        <end position="332"/>
    </location>
</feature>
<dbReference type="InterPro" id="IPR004776">
    <property type="entry name" value="Mem_transp_PIN-like"/>
</dbReference>
<evidence type="ECO:0000313" key="9">
    <source>
        <dbReference type="EMBL" id="APH53822.1"/>
    </source>
</evidence>
<keyword evidence="7 8" id="KW-0472">Membrane</keyword>
<organism evidence="9 10">
    <name type="scientific">Granulibacter bethesdensis</name>
    <dbReference type="NCBI Taxonomy" id="364410"/>
    <lineage>
        <taxon>Bacteria</taxon>
        <taxon>Pseudomonadati</taxon>
        <taxon>Pseudomonadota</taxon>
        <taxon>Alphaproteobacteria</taxon>
        <taxon>Acetobacterales</taxon>
        <taxon>Acetobacteraceae</taxon>
        <taxon>Granulibacter</taxon>
    </lineage>
</organism>
<protein>
    <submittedName>
        <fullName evidence="9">Transporter</fullName>
    </submittedName>
</protein>
<evidence type="ECO:0000313" key="10">
    <source>
        <dbReference type="Proteomes" id="UP000182373"/>
    </source>
</evidence>
<feature type="transmembrane region" description="Helical" evidence="8">
    <location>
        <begin position="79"/>
        <end position="98"/>
    </location>
</feature>
<feature type="transmembrane region" description="Helical" evidence="8">
    <location>
        <begin position="138"/>
        <end position="158"/>
    </location>
</feature>
<comment type="subcellular location">
    <subcellularLocation>
        <location evidence="1">Cell membrane</location>
        <topology evidence="1">Multi-pass membrane protein</topology>
    </subcellularLocation>
</comment>
<proteinExistence type="inferred from homology"/>
<dbReference type="Proteomes" id="UP000182373">
    <property type="component" value="Chromosome"/>
</dbReference>
<feature type="transmembrane region" description="Helical" evidence="8">
    <location>
        <begin position="248"/>
        <end position="273"/>
    </location>
</feature>
<keyword evidence="6 8" id="KW-1133">Transmembrane helix</keyword>
<feature type="transmembrane region" description="Helical" evidence="8">
    <location>
        <begin position="178"/>
        <end position="197"/>
    </location>
</feature>
<feature type="transmembrane region" description="Helical" evidence="8">
    <location>
        <begin position="279"/>
        <end position="300"/>
    </location>
</feature>
<name>A0AAC9P7S1_9PROT</name>
<gene>
    <name evidence="9" type="ORF">GbCGDNIH9_0580</name>
</gene>
<dbReference type="GO" id="GO:0005886">
    <property type="term" value="C:plasma membrane"/>
    <property type="evidence" value="ECO:0007669"/>
    <property type="project" value="UniProtKB-SubCell"/>
</dbReference>
<accession>A0AAC9P7S1</accession>
<keyword evidence="3" id="KW-0813">Transport</keyword>
<sequence length="333" mass="35390">MLIPVMKASAGQPMINMIVNAVCPVVALIGAGYLSGRRQLLGVGALDALNLYVVWLALPAMLFLVMAHLTGKDLSHLPFVLSFLGAQMLPFLAIYLWARRAGRGIGQATVDSLTGSYANTSYMGIPVLMAVLGPRSMMPMAIATVMTVCIQFAGSILLMEKERALKGGALLSRRRLIWTVLCNPLVASPLAGGAFALAGNMGGFHLPQMAETTLTMLGNSSSPCALVVIGLFLASRQGDAAWARSGDGLLLAVLTFIKLIVQPLIAFVLAFWVFRTDPLWARACVLLAATPNGTGAFMLARLYDREAGMISRAILISTILSAITLPLFILLLS</sequence>
<dbReference type="InterPro" id="IPR038770">
    <property type="entry name" value="Na+/solute_symporter_sf"/>
</dbReference>
<evidence type="ECO:0000256" key="3">
    <source>
        <dbReference type="ARBA" id="ARBA00022448"/>
    </source>
</evidence>
<feature type="transmembrane region" description="Helical" evidence="8">
    <location>
        <begin position="14"/>
        <end position="36"/>
    </location>
</feature>
<keyword evidence="5 8" id="KW-0812">Transmembrane</keyword>
<evidence type="ECO:0000256" key="7">
    <source>
        <dbReference type="ARBA" id="ARBA00023136"/>
    </source>
</evidence>
<evidence type="ECO:0000256" key="6">
    <source>
        <dbReference type="ARBA" id="ARBA00022989"/>
    </source>
</evidence>
<evidence type="ECO:0000256" key="5">
    <source>
        <dbReference type="ARBA" id="ARBA00022692"/>
    </source>
</evidence>
<feature type="transmembrane region" description="Helical" evidence="8">
    <location>
        <begin position="217"/>
        <end position="236"/>
    </location>
</feature>
<dbReference type="AlphaFoldDB" id="A0AAC9P7S1"/>
<evidence type="ECO:0000256" key="4">
    <source>
        <dbReference type="ARBA" id="ARBA00022475"/>
    </source>
</evidence>
<reference evidence="10" key="1">
    <citation type="submission" date="2016-11" db="EMBL/GenBank/DDBJ databases">
        <title>Comparative genomic and phenotypic analysis of Granulibacter bethesdensis clinical isolates from patients with chronic granulomatous disease.</title>
        <authorList>
            <person name="Zarember K.A."/>
            <person name="Porcella S.F."/>
            <person name="Chu J."/>
            <person name="Ding L."/>
            <person name="Dahlstrom E."/>
            <person name="Barbian K."/>
            <person name="Martens C."/>
            <person name="Sykora L."/>
            <person name="Kramer S."/>
            <person name="Pettinato A.M."/>
            <person name="Hong H."/>
            <person name="Wald G."/>
            <person name="Berg L.J."/>
            <person name="Rogge L.S."/>
            <person name="Greenberg D.E."/>
            <person name="Falcone E.L."/>
            <person name="Neves J.F."/>
            <person name="Simoes M.J."/>
            <person name="Casal M."/>
            <person name="Rodriguez-Lopez F.C."/>
            <person name="Zelazny A."/>
            <person name="Gallin J.I."/>
            <person name="Holland S.M."/>
        </authorList>
    </citation>
    <scope>NUCLEOTIDE SEQUENCE [LARGE SCALE GENOMIC DNA]</scope>
    <source>
        <strain evidence="10">NIH9.1</strain>
    </source>
</reference>
<feature type="transmembrane region" description="Helical" evidence="8">
    <location>
        <begin position="48"/>
        <end position="67"/>
    </location>
</feature>
<dbReference type="PANTHER" id="PTHR36838:SF3">
    <property type="entry name" value="TRANSPORTER AUXIN EFFLUX CARRIER EC FAMILY"/>
    <property type="match status" value="1"/>
</dbReference>
<evidence type="ECO:0000256" key="1">
    <source>
        <dbReference type="ARBA" id="ARBA00004651"/>
    </source>
</evidence>
<comment type="similarity">
    <text evidence="2">Belongs to the auxin efflux carrier (TC 2.A.69) family.</text>
</comment>
<dbReference type="Pfam" id="PF03547">
    <property type="entry name" value="Mem_trans"/>
    <property type="match status" value="1"/>
</dbReference>
<evidence type="ECO:0000256" key="8">
    <source>
        <dbReference type="SAM" id="Phobius"/>
    </source>
</evidence>
<dbReference type="Gene3D" id="1.20.1530.20">
    <property type="match status" value="1"/>
</dbReference>
<dbReference type="GO" id="GO:0055085">
    <property type="term" value="P:transmembrane transport"/>
    <property type="evidence" value="ECO:0007669"/>
    <property type="project" value="InterPro"/>
</dbReference>